<evidence type="ECO:0000256" key="8">
    <source>
        <dbReference type="ARBA" id="ARBA00023027"/>
    </source>
</evidence>
<sequence length="777" mass="84343">MAASQSSAKGSGRASQPAAASDPAERIAQLRREIERHNYLYYVEARPEISDREFDRLMAELIELERQHPELVTPDSPSQRVGGAPISGFRKVRHAVPMLSIDNTYSAAELRKFDADVRKALGPAAVVEYMAELKIDGVSLSLLYVQGKLEVAATRGDGEIGDDVTHNVKTIAAIPLRLRTEHPPARIEVRGEVYMTRAELARINAEQVRQGLEPFKNARNLTAGTLKLLDPQLAAQRKMLFFAYAAGLVEGVTLRSQQELFTVFRQWGLPVNPHARLCRTIEEVIAYCQEWATKRRELPYDIDGVVIKVNDFAQREVLGATSRAPRWARAYKFEAEQAVSRIGAVEFSVGKFGELTPVALFDPPVELAGTTVSRASMHNAAWVEEKDVRIGDTVVIEKAGEIIPQVVEVLREQRTGAERPIVWPQKCPRCGGPVEREDSGTSYNYVCANTALCPAQLAKRIVAFARRTHMDIDGLGERVAEQLVDAGLVRSVTDLYRLRKEQVVKLERFADKSAENLIQAIAASKERGLARLLAALSIYSVGDSLAEELAAAFPSLEAIAAASEDELARVKGFGPKRASFVRQYFDSPEGRKILADLQTFGVRTTADARPAASRQASPLAGKTVVITGTLQAMDRASAEQAVRAAGGHPSSSVSRKTDFVVVGANPGSKRDKALELGIPLLSEEEFLRLLQAGSGAGAAPAAKASSRHENEIAPEEPAVKPDGPLPPPARSSSSPLSAEQTGSKEAPAKSPARRSSATKKPRSLRSSPPPSEPGLFS</sequence>
<comment type="catalytic activity">
    <reaction evidence="10 11">
        <text>NAD(+) + (deoxyribonucleotide)n-3'-hydroxyl + 5'-phospho-(deoxyribonucleotide)m = (deoxyribonucleotide)n+m + AMP + beta-nicotinamide D-nucleotide.</text>
        <dbReference type="EC" id="6.5.1.2"/>
    </reaction>
</comment>
<dbReference type="InterPro" id="IPR004150">
    <property type="entry name" value="NAD_DNA_ligase_OB"/>
</dbReference>
<dbReference type="GO" id="GO:0003911">
    <property type="term" value="F:DNA ligase (NAD+) activity"/>
    <property type="evidence" value="ECO:0007669"/>
    <property type="project" value="UniProtKB-UniRule"/>
</dbReference>
<feature type="region of interest" description="Disordered" evidence="12">
    <location>
        <begin position="699"/>
        <end position="777"/>
    </location>
</feature>
<keyword evidence="11" id="KW-0464">Manganese</keyword>
<evidence type="ECO:0000256" key="2">
    <source>
        <dbReference type="ARBA" id="ARBA00022598"/>
    </source>
</evidence>
<feature type="binding site" evidence="11">
    <location>
        <begin position="100"/>
        <end position="101"/>
    </location>
    <ligand>
        <name>NAD(+)</name>
        <dbReference type="ChEBI" id="CHEBI:57540"/>
    </ligand>
</feature>
<dbReference type="Pfam" id="PF03120">
    <property type="entry name" value="OB_DNA_ligase"/>
    <property type="match status" value="1"/>
</dbReference>
<dbReference type="GO" id="GO:0003677">
    <property type="term" value="F:DNA binding"/>
    <property type="evidence" value="ECO:0007669"/>
    <property type="project" value="InterPro"/>
</dbReference>
<proteinExistence type="inferred from homology"/>
<evidence type="ECO:0000256" key="11">
    <source>
        <dbReference type="HAMAP-Rule" id="MF_01588"/>
    </source>
</evidence>
<dbReference type="CDD" id="cd00114">
    <property type="entry name" value="LIGANc"/>
    <property type="match status" value="1"/>
</dbReference>
<gene>
    <name evidence="11 14" type="primary">ligA</name>
    <name evidence="14" type="ORF">H0921_16885</name>
</gene>
<evidence type="ECO:0000313" key="15">
    <source>
        <dbReference type="Proteomes" id="UP000542342"/>
    </source>
</evidence>
<dbReference type="Gene3D" id="1.10.150.20">
    <property type="entry name" value="5' to 3' exonuclease, C-terminal subdomain"/>
    <property type="match status" value="2"/>
</dbReference>
<dbReference type="InterPro" id="IPR013840">
    <property type="entry name" value="DNAligase_N"/>
</dbReference>
<evidence type="ECO:0000256" key="5">
    <source>
        <dbReference type="ARBA" id="ARBA00022763"/>
    </source>
</evidence>
<feature type="binding site" evidence="11">
    <location>
        <position position="427"/>
    </location>
    <ligand>
        <name>Zn(2+)</name>
        <dbReference type="ChEBI" id="CHEBI:29105"/>
    </ligand>
</feature>
<feature type="region of interest" description="Disordered" evidence="12">
    <location>
        <begin position="639"/>
        <end position="658"/>
    </location>
</feature>
<dbReference type="InterPro" id="IPR012340">
    <property type="entry name" value="NA-bd_OB-fold"/>
</dbReference>
<dbReference type="Pfam" id="PF12826">
    <property type="entry name" value="HHH_2"/>
    <property type="match status" value="1"/>
</dbReference>
<feature type="domain" description="BRCT" evidence="13">
    <location>
        <begin position="614"/>
        <end position="694"/>
    </location>
</feature>
<dbReference type="Gene3D" id="2.40.50.140">
    <property type="entry name" value="Nucleic acid-binding proteins"/>
    <property type="match status" value="1"/>
</dbReference>
<dbReference type="InterPro" id="IPR041663">
    <property type="entry name" value="DisA/LigA_HHH"/>
</dbReference>
<evidence type="ECO:0000256" key="1">
    <source>
        <dbReference type="ARBA" id="ARBA00004067"/>
    </source>
</evidence>
<dbReference type="InterPro" id="IPR036420">
    <property type="entry name" value="BRCT_dom_sf"/>
</dbReference>
<dbReference type="SMART" id="SM00292">
    <property type="entry name" value="BRCT"/>
    <property type="match status" value="1"/>
</dbReference>
<feature type="active site" description="N6-AMP-lysine intermediate" evidence="11">
    <location>
        <position position="134"/>
    </location>
</feature>
<dbReference type="Gene3D" id="1.10.287.610">
    <property type="entry name" value="Helix hairpin bin"/>
    <property type="match status" value="1"/>
</dbReference>
<feature type="region of interest" description="Disordered" evidence="12">
    <location>
        <begin position="1"/>
        <end position="25"/>
    </location>
</feature>
<keyword evidence="2 11" id="KW-0436">Ligase</keyword>
<dbReference type="AlphaFoldDB" id="A0A7V8VH52"/>
<dbReference type="PIRSF" id="PIRSF001604">
    <property type="entry name" value="LigA"/>
    <property type="match status" value="1"/>
</dbReference>
<dbReference type="InterPro" id="IPR003583">
    <property type="entry name" value="Hlx-hairpin-Hlx_DNA-bd_motif"/>
</dbReference>
<feature type="binding site" evidence="11">
    <location>
        <position position="132"/>
    </location>
    <ligand>
        <name>NAD(+)</name>
        <dbReference type="ChEBI" id="CHEBI:57540"/>
    </ligand>
</feature>
<evidence type="ECO:0000256" key="3">
    <source>
        <dbReference type="ARBA" id="ARBA00022705"/>
    </source>
</evidence>
<dbReference type="NCBIfam" id="NF005932">
    <property type="entry name" value="PRK07956.1"/>
    <property type="match status" value="1"/>
</dbReference>
<evidence type="ECO:0000256" key="7">
    <source>
        <dbReference type="ARBA" id="ARBA00022842"/>
    </source>
</evidence>
<feature type="binding site" evidence="11">
    <location>
        <position position="453"/>
    </location>
    <ligand>
        <name>Zn(2+)</name>
        <dbReference type="ChEBI" id="CHEBI:29105"/>
    </ligand>
</feature>
<dbReference type="PANTHER" id="PTHR23389">
    <property type="entry name" value="CHROMOSOME TRANSMISSION FIDELITY FACTOR 18"/>
    <property type="match status" value="1"/>
</dbReference>
<dbReference type="SMART" id="SM00532">
    <property type="entry name" value="LIGANc"/>
    <property type="match status" value="1"/>
</dbReference>
<protein>
    <recommendedName>
        <fullName evidence="11">DNA ligase</fullName>
        <ecNumber evidence="11">6.5.1.2</ecNumber>
    </recommendedName>
    <alternativeName>
        <fullName evidence="11">Polydeoxyribonucleotide synthase [NAD(+)]</fullName>
    </alternativeName>
</protein>
<dbReference type="Gene3D" id="3.30.470.30">
    <property type="entry name" value="DNA ligase/mRNA capping enzyme"/>
    <property type="match status" value="1"/>
</dbReference>
<dbReference type="Gene3D" id="3.40.50.10190">
    <property type="entry name" value="BRCT domain"/>
    <property type="match status" value="1"/>
</dbReference>
<dbReference type="Pfam" id="PF14520">
    <property type="entry name" value="HHH_5"/>
    <property type="match status" value="1"/>
</dbReference>
<dbReference type="Pfam" id="PF00533">
    <property type="entry name" value="BRCT"/>
    <property type="match status" value="1"/>
</dbReference>
<dbReference type="FunFam" id="3.30.470.30:FF:000001">
    <property type="entry name" value="DNA ligase"/>
    <property type="match status" value="1"/>
</dbReference>
<keyword evidence="9 11" id="KW-0234">DNA repair</keyword>
<feature type="binding site" evidence="11">
    <location>
        <begin position="51"/>
        <end position="55"/>
    </location>
    <ligand>
        <name>NAD(+)</name>
        <dbReference type="ChEBI" id="CHEBI:57540"/>
    </ligand>
</feature>
<dbReference type="GO" id="GO:0006260">
    <property type="term" value="P:DNA replication"/>
    <property type="evidence" value="ECO:0007669"/>
    <property type="project" value="UniProtKB-KW"/>
</dbReference>
<keyword evidence="4 11" id="KW-0479">Metal-binding</keyword>
<evidence type="ECO:0000256" key="9">
    <source>
        <dbReference type="ARBA" id="ARBA00023204"/>
    </source>
</evidence>
<accession>A0A7V8VH52</accession>
<evidence type="ECO:0000313" key="14">
    <source>
        <dbReference type="EMBL" id="MBA2227837.1"/>
    </source>
</evidence>
<dbReference type="InterPro" id="IPR013839">
    <property type="entry name" value="DNAligase_adenylation"/>
</dbReference>
<dbReference type="InterPro" id="IPR018239">
    <property type="entry name" value="DNA_ligase_AS"/>
</dbReference>
<feature type="binding site" evidence="11">
    <location>
        <position position="308"/>
    </location>
    <ligand>
        <name>NAD(+)</name>
        <dbReference type="ChEBI" id="CHEBI:57540"/>
    </ligand>
</feature>
<comment type="cofactor">
    <cofactor evidence="11">
        <name>Mg(2+)</name>
        <dbReference type="ChEBI" id="CHEBI:18420"/>
    </cofactor>
    <cofactor evidence="11">
        <name>Mn(2+)</name>
        <dbReference type="ChEBI" id="CHEBI:29035"/>
    </cofactor>
</comment>
<name>A0A7V8VH52_9BACT</name>
<dbReference type="InterPro" id="IPR010994">
    <property type="entry name" value="RuvA_2-like"/>
</dbReference>
<dbReference type="PROSITE" id="PS01055">
    <property type="entry name" value="DNA_LIGASE_N1"/>
    <property type="match status" value="1"/>
</dbReference>
<dbReference type="HAMAP" id="MF_01588">
    <property type="entry name" value="DNA_ligase_A"/>
    <property type="match status" value="1"/>
</dbReference>
<dbReference type="InterPro" id="IPR001357">
    <property type="entry name" value="BRCT_dom"/>
</dbReference>
<comment type="similarity">
    <text evidence="11">Belongs to the NAD-dependent DNA ligase family. LigA subfamily.</text>
</comment>
<keyword evidence="6 11" id="KW-0862">Zinc</keyword>
<dbReference type="SUPFAM" id="SSF52113">
    <property type="entry name" value="BRCT domain"/>
    <property type="match status" value="1"/>
</dbReference>
<dbReference type="EMBL" id="JACEFB010000020">
    <property type="protein sequence ID" value="MBA2227837.1"/>
    <property type="molecule type" value="Genomic_DNA"/>
</dbReference>
<dbReference type="SMART" id="SM00278">
    <property type="entry name" value="HhH1"/>
    <property type="match status" value="3"/>
</dbReference>
<dbReference type="PROSITE" id="PS50172">
    <property type="entry name" value="BRCT"/>
    <property type="match status" value="1"/>
</dbReference>
<dbReference type="InterPro" id="IPR001679">
    <property type="entry name" value="DNA_ligase"/>
</dbReference>
<dbReference type="PANTHER" id="PTHR23389:SF9">
    <property type="entry name" value="DNA LIGASE"/>
    <property type="match status" value="1"/>
</dbReference>
<keyword evidence="5 11" id="KW-0227">DNA damage</keyword>
<dbReference type="Pfam" id="PF22745">
    <property type="entry name" value="Nlig-Ia"/>
    <property type="match status" value="1"/>
</dbReference>
<dbReference type="NCBIfam" id="TIGR00575">
    <property type="entry name" value="dnlj"/>
    <property type="match status" value="1"/>
</dbReference>
<dbReference type="FunFam" id="1.10.150.20:FF:000007">
    <property type="entry name" value="DNA ligase"/>
    <property type="match status" value="1"/>
</dbReference>
<dbReference type="Proteomes" id="UP000542342">
    <property type="component" value="Unassembled WGS sequence"/>
</dbReference>
<evidence type="ECO:0000256" key="12">
    <source>
        <dbReference type="SAM" id="MobiDB-lite"/>
    </source>
</evidence>
<dbReference type="SUPFAM" id="SSF50249">
    <property type="entry name" value="Nucleic acid-binding proteins"/>
    <property type="match status" value="1"/>
</dbReference>
<dbReference type="SUPFAM" id="SSF56091">
    <property type="entry name" value="DNA ligase/mRNA capping enzyme, catalytic domain"/>
    <property type="match status" value="1"/>
</dbReference>
<feature type="binding site" evidence="11">
    <location>
        <position position="447"/>
    </location>
    <ligand>
        <name>Zn(2+)</name>
        <dbReference type="ChEBI" id="CHEBI:29105"/>
    </ligand>
</feature>
<feature type="binding site" evidence="11">
    <location>
        <position position="192"/>
    </location>
    <ligand>
        <name>NAD(+)</name>
        <dbReference type="ChEBI" id="CHEBI:57540"/>
    </ligand>
</feature>
<comment type="function">
    <text evidence="1 11">DNA ligase that catalyzes the formation of phosphodiester linkages between 5'-phosphoryl and 3'-hydroxyl groups in double-stranded DNA using NAD as a coenzyme and as the energy source for the reaction. It is essential for DNA replication and repair of damaged DNA.</text>
</comment>
<dbReference type="EC" id="6.5.1.2" evidence="11"/>
<organism evidence="14 15">
    <name type="scientific">Thermogemmata fonticola</name>
    <dbReference type="NCBI Taxonomy" id="2755323"/>
    <lineage>
        <taxon>Bacteria</taxon>
        <taxon>Pseudomonadati</taxon>
        <taxon>Planctomycetota</taxon>
        <taxon>Planctomycetia</taxon>
        <taxon>Gemmatales</taxon>
        <taxon>Gemmataceae</taxon>
        <taxon>Thermogemmata</taxon>
    </lineage>
</organism>
<feature type="binding site" evidence="11">
    <location>
        <position position="332"/>
    </location>
    <ligand>
        <name>NAD(+)</name>
        <dbReference type="ChEBI" id="CHEBI:57540"/>
    </ligand>
</feature>
<reference evidence="14 15" key="1">
    <citation type="submission" date="2020-07" db="EMBL/GenBank/DDBJ databases">
        <title>Thermogemmata thermophila gen. nov., sp. nov., a novel moderate thermophilic planctomycete from a Kamchatka hot spring.</title>
        <authorList>
            <person name="Elcheninov A.G."/>
            <person name="Podosokorskaya O.A."/>
            <person name="Kovaleva O.L."/>
            <person name="Novikov A."/>
            <person name="Bonch-Osmolovskaya E.A."/>
            <person name="Toshchakov S.V."/>
            <person name="Kublanov I.V."/>
        </authorList>
    </citation>
    <scope>NUCLEOTIDE SEQUENCE [LARGE SCALE GENOMIC DNA]</scope>
    <source>
        <strain evidence="14 15">2918</strain>
    </source>
</reference>
<dbReference type="Pfam" id="PF01653">
    <property type="entry name" value="DNA_ligase_aden"/>
    <property type="match status" value="1"/>
</dbReference>
<evidence type="ECO:0000256" key="6">
    <source>
        <dbReference type="ARBA" id="ARBA00022833"/>
    </source>
</evidence>
<dbReference type="GO" id="GO:0006281">
    <property type="term" value="P:DNA repair"/>
    <property type="evidence" value="ECO:0007669"/>
    <property type="project" value="UniProtKB-KW"/>
</dbReference>
<evidence type="ECO:0000256" key="10">
    <source>
        <dbReference type="ARBA" id="ARBA00034005"/>
    </source>
</evidence>
<feature type="binding site" evidence="11">
    <location>
        <position position="430"/>
    </location>
    <ligand>
        <name>Zn(2+)</name>
        <dbReference type="ChEBI" id="CHEBI:29105"/>
    </ligand>
</feature>
<evidence type="ECO:0000256" key="4">
    <source>
        <dbReference type="ARBA" id="ARBA00022723"/>
    </source>
</evidence>
<keyword evidence="8 11" id="KW-0520">NAD</keyword>
<evidence type="ECO:0000259" key="13">
    <source>
        <dbReference type="PROSITE" id="PS50172"/>
    </source>
</evidence>
<dbReference type="FunFam" id="1.10.287.610:FF:000002">
    <property type="entry name" value="DNA ligase"/>
    <property type="match status" value="1"/>
</dbReference>
<dbReference type="CDD" id="cd17748">
    <property type="entry name" value="BRCT_DNA_ligase_like"/>
    <property type="match status" value="1"/>
</dbReference>
<keyword evidence="7 11" id="KW-0460">Magnesium</keyword>
<dbReference type="GO" id="GO:0046872">
    <property type="term" value="F:metal ion binding"/>
    <property type="evidence" value="ECO:0007669"/>
    <property type="project" value="UniProtKB-KW"/>
</dbReference>
<dbReference type="Gene3D" id="6.20.10.30">
    <property type="match status" value="1"/>
</dbReference>
<dbReference type="SUPFAM" id="SSF47781">
    <property type="entry name" value="RuvA domain 2-like"/>
    <property type="match status" value="1"/>
</dbReference>
<keyword evidence="3 11" id="KW-0235">DNA replication</keyword>
<feature type="compositionally biased region" description="Pro residues" evidence="12">
    <location>
        <begin position="767"/>
        <end position="777"/>
    </location>
</feature>
<feature type="binding site" evidence="11">
    <location>
        <position position="155"/>
    </location>
    <ligand>
        <name>NAD(+)</name>
        <dbReference type="ChEBI" id="CHEBI:57540"/>
    </ligand>
</feature>
<dbReference type="GO" id="GO:0005829">
    <property type="term" value="C:cytosol"/>
    <property type="evidence" value="ECO:0007669"/>
    <property type="project" value="TreeGrafter"/>
</dbReference>
<keyword evidence="15" id="KW-1185">Reference proteome</keyword>
<comment type="caution">
    <text evidence="14">The sequence shown here is derived from an EMBL/GenBank/DDBJ whole genome shotgun (WGS) entry which is preliminary data.</text>
</comment>
<dbReference type="RefSeq" id="WP_194539701.1">
    <property type="nucleotide sequence ID" value="NZ_JACEFB010000020.1"/>
</dbReference>